<evidence type="ECO:0008006" key="4">
    <source>
        <dbReference type="Google" id="ProtNLM"/>
    </source>
</evidence>
<comment type="caution">
    <text evidence="2">The sequence shown here is derived from an EMBL/GenBank/DDBJ whole genome shotgun (WGS) entry which is preliminary data.</text>
</comment>
<reference evidence="3" key="1">
    <citation type="journal article" date="2019" name="Int. J. Syst. Evol. Microbiol.">
        <title>The Global Catalogue of Microorganisms (GCM) 10K type strain sequencing project: providing services to taxonomists for standard genome sequencing and annotation.</title>
        <authorList>
            <consortium name="The Broad Institute Genomics Platform"/>
            <consortium name="The Broad Institute Genome Sequencing Center for Infectious Disease"/>
            <person name="Wu L."/>
            <person name="Ma J."/>
        </authorList>
    </citation>
    <scope>NUCLEOTIDE SEQUENCE [LARGE SCALE GENOMIC DNA]</scope>
    <source>
        <strain evidence="3">CGMCC 4.7357</strain>
    </source>
</reference>
<organism evidence="2 3">
    <name type="scientific">Streptomyces ovatisporus</name>
    <dbReference type="NCBI Taxonomy" id="1128682"/>
    <lineage>
        <taxon>Bacteria</taxon>
        <taxon>Bacillati</taxon>
        <taxon>Actinomycetota</taxon>
        <taxon>Actinomycetes</taxon>
        <taxon>Kitasatosporales</taxon>
        <taxon>Streptomycetaceae</taxon>
        <taxon>Streptomyces</taxon>
    </lineage>
</organism>
<keyword evidence="3" id="KW-1185">Reference proteome</keyword>
<dbReference type="EMBL" id="JBHSFH010000012">
    <property type="protein sequence ID" value="MFC4496642.1"/>
    <property type="molecule type" value="Genomic_DNA"/>
</dbReference>
<feature type="compositionally biased region" description="Low complexity" evidence="1">
    <location>
        <begin position="63"/>
        <end position="81"/>
    </location>
</feature>
<evidence type="ECO:0000313" key="3">
    <source>
        <dbReference type="Proteomes" id="UP001595997"/>
    </source>
</evidence>
<feature type="region of interest" description="Disordered" evidence="1">
    <location>
        <begin position="23"/>
        <end position="97"/>
    </location>
</feature>
<dbReference type="Gene3D" id="3.40.1000.10">
    <property type="entry name" value="Mog1/PsbP, alpha/beta/alpha sandwich"/>
    <property type="match status" value="1"/>
</dbReference>
<evidence type="ECO:0000313" key="2">
    <source>
        <dbReference type="EMBL" id="MFC4496642.1"/>
    </source>
</evidence>
<evidence type="ECO:0000256" key="1">
    <source>
        <dbReference type="SAM" id="MobiDB-lite"/>
    </source>
</evidence>
<dbReference type="RefSeq" id="WP_386450859.1">
    <property type="nucleotide sequence ID" value="NZ_JBHSFH010000012.1"/>
</dbReference>
<gene>
    <name evidence="2" type="ORF">ACFPA8_21155</name>
</gene>
<proteinExistence type="predicted"/>
<accession>A0ABV9A9Q5</accession>
<dbReference type="Proteomes" id="UP001595997">
    <property type="component" value="Unassembled WGS sequence"/>
</dbReference>
<protein>
    <recommendedName>
        <fullName evidence="4">Serine/threonine protein kinase</fullName>
    </recommendedName>
</protein>
<name>A0ABV9A9Q5_9ACTN</name>
<sequence length="249" mass="26888">MWITTGAVLLLVGAGATTGLMLKHGGGDEGPTEDRISQHKVPGPVISIDPSPSKSAKKKKANKPLSASSSPSKSAKPSPTKAKPPEKPSDGLPAGFRRVNDEMGFSLAVMDGWQRRSLSETHVDYVPPTGLEVLRIGESANAPNPSVTTFQQTEQQLSSNDPSYERIRLEANTFQGRPGAIWEFRWTTASGEVMHATDQAYIAADGTEYTIYFEARDRLWDDQNQVFTTALNTWQQQANGAAGAAAEDD</sequence>